<proteinExistence type="predicted"/>
<dbReference type="PATRIC" id="fig|39960.10.peg.2170"/>
<evidence type="ECO:0000313" key="2">
    <source>
        <dbReference type="Proteomes" id="UP000027866"/>
    </source>
</evidence>
<name>A0A074N0B9_9SPHN</name>
<evidence type="ECO:0000313" key="1">
    <source>
        <dbReference type="EMBL" id="KEO98455.1"/>
    </source>
</evidence>
<organism evidence="1 2">
    <name type="scientific">Erythrobacter litoralis</name>
    <dbReference type="NCBI Taxonomy" id="39960"/>
    <lineage>
        <taxon>Bacteria</taxon>
        <taxon>Pseudomonadati</taxon>
        <taxon>Pseudomonadota</taxon>
        <taxon>Alphaproteobacteria</taxon>
        <taxon>Sphingomonadales</taxon>
        <taxon>Erythrobacteraceae</taxon>
        <taxon>Erythrobacter/Porphyrobacter group</taxon>
        <taxon>Erythrobacter</taxon>
    </lineage>
</organism>
<sequence length="90" mass="9071">MPPPETDSDAGSVTLVFLGPLAELAGTERRLVCAPLDWSGLLSALEPALAQQVAGARVHVACAGRVLADKTALDARAGDEVALLPPVSGG</sequence>
<accession>A0A074N0B9</accession>
<reference evidence="1 2" key="1">
    <citation type="submission" date="2014-04" db="EMBL/GenBank/DDBJ databases">
        <title>A comprehensive comparison of genomes of Erythrobacter spp. Strains.</title>
        <authorList>
            <person name="Zheng Q."/>
        </authorList>
    </citation>
    <scope>NUCLEOTIDE SEQUENCE [LARGE SCALE GENOMIC DNA]</scope>
    <source>
        <strain evidence="1 2">DSM 8509</strain>
    </source>
</reference>
<dbReference type="EMBL" id="JMIX01000003">
    <property type="protein sequence ID" value="KEO98455.1"/>
    <property type="molecule type" value="Genomic_DNA"/>
</dbReference>
<evidence type="ECO:0008006" key="3">
    <source>
        <dbReference type="Google" id="ProtNLM"/>
    </source>
</evidence>
<dbReference type="Gene3D" id="3.10.20.30">
    <property type="match status" value="1"/>
</dbReference>
<keyword evidence="2" id="KW-1185">Reference proteome</keyword>
<dbReference type="Pfam" id="PF02597">
    <property type="entry name" value="ThiS"/>
    <property type="match status" value="1"/>
</dbReference>
<comment type="caution">
    <text evidence="1">The sequence shown here is derived from an EMBL/GenBank/DDBJ whole genome shotgun (WGS) entry which is preliminary data.</text>
</comment>
<dbReference type="OrthoDB" id="9800712at2"/>
<gene>
    <name evidence="1" type="ORF">EH32_04905</name>
</gene>
<dbReference type="KEGG" id="elq:Ga0102493_113076"/>
<dbReference type="InterPro" id="IPR016155">
    <property type="entry name" value="Mopterin_synth/thiamin_S_b"/>
</dbReference>
<dbReference type="SUPFAM" id="SSF54285">
    <property type="entry name" value="MoaD/ThiS"/>
    <property type="match status" value="1"/>
</dbReference>
<dbReference type="InterPro" id="IPR003749">
    <property type="entry name" value="ThiS/MoaD-like"/>
</dbReference>
<protein>
    <recommendedName>
        <fullName evidence="3">Thiamine biosynthesis protein ThiS</fullName>
    </recommendedName>
</protein>
<dbReference type="Proteomes" id="UP000027866">
    <property type="component" value="Unassembled WGS sequence"/>
</dbReference>
<dbReference type="AlphaFoldDB" id="A0A074N0B9"/>
<dbReference type="RefSeq" id="WP_034900667.1">
    <property type="nucleotide sequence ID" value="NZ_CP017057.1"/>
</dbReference>
<dbReference type="InterPro" id="IPR012675">
    <property type="entry name" value="Beta-grasp_dom_sf"/>
</dbReference>